<feature type="active site" evidence="7">
    <location>
        <position position="157"/>
    </location>
</feature>
<evidence type="ECO:0000313" key="12">
    <source>
        <dbReference type="Proteomes" id="UP000092582"/>
    </source>
</evidence>
<dbReference type="Pfam" id="PF00768">
    <property type="entry name" value="Peptidase_S11"/>
    <property type="match status" value="1"/>
</dbReference>
<dbReference type="Gene3D" id="3.40.710.10">
    <property type="entry name" value="DD-peptidase/beta-lactamase superfamily"/>
    <property type="match status" value="1"/>
</dbReference>
<dbReference type="STRING" id="670052.PA27867_1776"/>
<evidence type="ECO:0000313" key="11">
    <source>
        <dbReference type="EMBL" id="ANP72729.1"/>
    </source>
</evidence>
<gene>
    <name evidence="11" type="ORF">PA27867_1776</name>
</gene>
<reference evidence="11 12" key="1">
    <citation type="submission" date="2016-06" db="EMBL/GenBank/DDBJ databases">
        <title>Genome sequencing of Cryobacterium arcticum PAMC 27867.</title>
        <authorList>
            <person name="Lee J."/>
            <person name="Kim O.-S."/>
        </authorList>
    </citation>
    <scope>NUCLEOTIDE SEQUENCE [LARGE SCALE GENOMIC DNA]</scope>
    <source>
        <strain evidence="11 12">PAMC 27867</strain>
    </source>
</reference>
<keyword evidence="3" id="KW-0378">Hydrolase</keyword>
<evidence type="ECO:0000256" key="3">
    <source>
        <dbReference type="ARBA" id="ARBA00022801"/>
    </source>
</evidence>
<keyword evidence="12" id="KW-1185">Reference proteome</keyword>
<dbReference type="InterPro" id="IPR001967">
    <property type="entry name" value="Peptidase_S11_N"/>
</dbReference>
<feature type="domain" description="Peptidase S11 D-alanyl-D-alanine carboxypeptidase A N-terminal" evidence="10">
    <location>
        <begin position="76"/>
        <end position="290"/>
    </location>
</feature>
<protein>
    <submittedName>
        <fullName evidence="11">D-alanyl-D-alanine endopeptidase</fullName>
    </submittedName>
</protein>
<comment type="similarity">
    <text evidence="1 9">Belongs to the peptidase S11 family.</text>
</comment>
<dbReference type="EMBL" id="CP016282">
    <property type="protein sequence ID" value="ANP72729.1"/>
    <property type="molecule type" value="Genomic_DNA"/>
</dbReference>
<dbReference type="InterPro" id="IPR012338">
    <property type="entry name" value="Beta-lactam/transpept-like"/>
</dbReference>
<organism evidence="11 12">
    <name type="scientific">Cryobacterium arcticum</name>
    <dbReference type="NCBI Taxonomy" id="670052"/>
    <lineage>
        <taxon>Bacteria</taxon>
        <taxon>Bacillati</taxon>
        <taxon>Actinomycetota</taxon>
        <taxon>Actinomycetes</taxon>
        <taxon>Micrococcales</taxon>
        <taxon>Microbacteriaceae</taxon>
        <taxon>Cryobacterium</taxon>
    </lineage>
</organism>
<dbReference type="GO" id="GO:0071555">
    <property type="term" value="P:cell wall organization"/>
    <property type="evidence" value="ECO:0007669"/>
    <property type="project" value="UniProtKB-KW"/>
</dbReference>
<dbReference type="SUPFAM" id="SSF56601">
    <property type="entry name" value="beta-lactamase/transpeptidase-like"/>
    <property type="match status" value="1"/>
</dbReference>
<name>A0A1B1BJC3_9MICO</name>
<keyword evidence="6" id="KW-0961">Cell wall biogenesis/degradation</keyword>
<dbReference type="OrthoDB" id="5241551at2"/>
<evidence type="ECO:0000259" key="10">
    <source>
        <dbReference type="Pfam" id="PF00768"/>
    </source>
</evidence>
<keyword evidence="5" id="KW-0573">Peptidoglycan synthesis</keyword>
<dbReference type="AlphaFoldDB" id="A0A1B1BJC3"/>
<keyword evidence="4" id="KW-0133">Cell shape</keyword>
<feature type="active site" description="Acyl-ester intermediate" evidence="7">
    <location>
        <position position="90"/>
    </location>
</feature>
<evidence type="ECO:0000256" key="9">
    <source>
        <dbReference type="RuleBase" id="RU004016"/>
    </source>
</evidence>
<dbReference type="KEGG" id="cart:PA27867_1776"/>
<proteinExistence type="inferred from homology"/>
<feature type="binding site" evidence="8">
    <location>
        <position position="257"/>
    </location>
    <ligand>
        <name>substrate</name>
    </ligand>
</feature>
<dbReference type="PATRIC" id="fig|670052.7.peg.1833"/>
<dbReference type="GO" id="GO:0008360">
    <property type="term" value="P:regulation of cell shape"/>
    <property type="evidence" value="ECO:0007669"/>
    <property type="project" value="UniProtKB-KW"/>
</dbReference>
<evidence type="ECO:0000256" key="7">
    <source>
        <dbReference type="PIRSR" id="PIRSR618044-1"/>
    </source>
</evidence>
<keyword evidence="2" id="KW-0732">Signal</keyword>
<dbReference type="Proteomes" id="UP000092582">
    <property type="component" value="Chromosome 1"/>
</dbReference>
<dbReference type="GO" id="GO:0009002">
    <property type="term" value="F:serine-type D-Ala-D-Ala carboxypeptidase activity"/>
    <property type="evidence" value="ECO:0007669"/>
    <property type="project" value="InterPro"/>
</dbReference>
<feature type="active site" description="Proton acceptor" evidence="7">
    <location>
        <position position="93"/>
    </location>
</feature>
<dbReference type="PRINTS" id="PR00725">
    <property type="entry name" value="DADACBPTASE1"/>
</dbReference>
<evidence type="ECO:0000256" key="8">
    <source>
        <dbReference type="PIRSR" id="PIRSR618044-2"/>
    </source>
</evidence>
<dbReference type="RefSeq" id="WP_066595423.1">
    <property type="nucleotide sequence ID" value="NZ_CP016282.1"/>
</dbReference>
<evidence type="ECO:0000256" key="5">
    <source>
        <dbReference type="ARBA" id="ARBA00022984"/>
    </source>
</evidence>
<accession>A0A1B1BJC3</accession>
<evidence type="ECO:0000256" key="1">
    <source>
        <dbReference type="ARBA" id="ARBA00007164"/>
    </source>
</evidence>
<evidence type="ECO:0000256" key="6">
    <source>
        <dbReference type="ARBA" id="ARBA00023316"/>
    </source>
</evidence>
<dbReference type="GO" id="GO:0006508">
    <property type="term" value="P:proteolysis"/>
    <property type="evidence" value="ECO:0007669"/>
    <property type="project" value="InterPro"/>
</dbReference>
<sequence precursor="true">MSPTRRQVYRRRRLAFFGALAVVLASAVYLTSTGLAPVSALDASVSEPAALTQAAATPTWPSQGAGAIGAVGFDGVLGSSGDQSSVPIASITKMVTALVILDAKPLTGDEEGPAITFTDTDVDIYYDAVAENGSVAPVSAGMVLTQRQALETMLIPSANNYSVSLAVWAFGSVDAYLAAASAYLSEHGLTGTTVADTSGISAQSVSSPADLVAIGKLVMADPVLPSIVAMPSAEIPTVGTVTNTNKLLGVDGVDGIKTGTTDEAGACLLFAVEVPVGDTTVTLVGVVLGGDTHPELNKTVRTLIASVSPGFRQVTLVEEGTVYGSYTTPWGQSGQAVAESSQSAVLWSDTPVNTDVEVEPLTVGSEGDTVGSVDVTVGSATVSVPLVLDTTITDPGPFWRWTHPGQV</sequence>
<dbReference type="GO" id="GO:0009252">
    <property type="term" value="P:peptidoglycan biosynthetic process"/>
    <property type="evidence" value="ECO:0007669"/>
    <property type="project" value="UniProtKB-KW"/>
</dbReference>
<evidence type="ECO:0000256" key="2">
    <source>
        <dbReference type="ARBA" id="ARBA00022729"/>
    </source>
</evidence>
<dbReference type="InterPro" id="IPR018044">
    <property type="entry name" value="Peptidase_S11"/>
</dbReference>
<evidence type="ECO:0000256" key="4">
    <source>
        <dbReference type="ARBA" id="ARBA00022960"/>
    </source>
</evidence>